<dbReference type="AlphaFoldDB" id="A0AAV6U9N9"/>
<sequence>MSIQGEKLQVKVTIKRDDTNALVFCKHDGGRFDRDTTIKMKVQTPYKILLTFKPAQKVSSASLKGEEIEMVSEEMSEELSRYVFQWNSNNIAVSKKNHRLNYPLIVELRGLGVLEVIMQLKFYKADDTGHSAWGKCLHHIDCECIHKEGSSFVEVLKQVYR</sequence>
<dbReference type="EMBL" id="JAFNEN010000575">
    <property type="protein sequence ID" value="KAG8180215.1"/>
    <property type="molecule type" value="Genomic_DNA"/>
</dbReference>
<proteinExistence type="inferred from homology"/>
<dbReference type="GO" id="GO:0031718">
    <property type="term" value="F:type 1 cannabinoid receptor binding"/>
    <property type="evidence" value="ECO:0007669"/>
    <property type="project" value="TreeGrafter"/>
</dbReference>
<evidence type="ECO:0000313" key="5">
    <source>
        <dbReference type="EMBL" id="KAG8180215.1"/>
    </source>
</evidence>
<evidence type="ECO:0000256" key="1">
    <source>
        <dbReference type="ARBA" id="ARBA00003884"/>
    </source>
</evidence>
<dbReference type="PANTHER" id="PTHR31952">
    <property type="entry name" value="CB1 CANNABINOID RECEPTOR-INTERACTING PROTEIN 1"/>
    <property type="match status" value="1"/>
</dbReference>
<comment type="function">
    <text evidence="1">Suppresses cannabinoid receptor CNR1-mediated tonic inhibition of voltage-gated calcium channels.</text>
</comment>
<organism evidence="5 6">
    <name type="scientific">Oedothorax gibbosus</name>
    <dbReference type="NCBI Taxonomy" id="931172"/>
    <lineage>
        <taxon>Eukaryota</taxon>
        <taxon>Metazoa</taxon>
        <taxon>Ecdysozoa</taxon>
        <taxon>Arthropoda</taxon>
        <taxon>Chelicerata</taxon>
        <taxon>Arachnida</taxon>
        <taxon>Araneae</taxon>
        <taxon>Araneomorphae</taxon>
        <taxon>Entelegynae</taxon>
        <taxon>Araneoidea</taxon>
        <taxon>Linyphiidae</taxon>
        <taxon>Erigoninae</taxon>
        <taxon>Oedothorax</taxon>
    </lineage>
</organism>
<comment type="caution">
    <text evidence="5">The sequence shown here is derived from an EMBL/GenBank/DDBJ whole genome shotgun (WGS) entry which is preliminary data.</text>
</comment>
<reference evidence="5 6" key="1">
    <citation type="journal article" date="2022" name="Nat. Ecol. Evol.">
        <title>A masculinizing supergene underlies an exaggerated male reproductive morph in a spider.</title>
        <authorList>
            <person name="Hendrickx F."/>
            <person name="De Corte Z."/>
            <person name="Sonet G."/>
            <person name="Van Belleghem S.M."/>
            <person name="Kostlbacher S."/>
            <person name="Vangestel C."/>
        </authorList>
    </citation>
    <scope>NUCLEOTIDE SEQUENCE [LARGE SCALE GENOMIC DNA]</scope>
    <source>
        <strain evidence="5">W744_W776</strain>
    </source>
</reference>
<evidence type="ECO:0000256" key="3">
    <source>
        <dbReference type="ARBA" id="ARBA00015651"/>
    </source>
</evidence>
<accession>A0AAV6U9N9</accession>
<protein>
    <recommendedName>
        <fullName evidence="3">CB1 cannabinoid receptor-interacting protein 1</fullName>
    </recommendedName>
</protein>
<evidence type="ECO:0000256" key="2">
    <source>
        <dbReference type="ARBA" id="ARBA00007288"/>
    </source>
</evidence>
<evidence type="ECO:0000313" key="6">
    <source>
        <dbReference type="Proteomes" id="UP000827092"/>
    </source>
</evidence>
<dbReference type="Proteomes" id="UP000827092">
    <property type="component" value="Unassembled WGS sequence"/>
</dbReference>
<gene>
    <name evidence="5" type="ORF">JTE90_016492</name>
</gene>
<comment type="subunit">
    <text evidence="4">Interacts with the cannabinoid receptor CNR1 (via C-terminus). Does not interact with cannabinoid receptor CNR2.</text>
</comment>
<comment type="similarity">
    <text evidence="2">Belongs to the CNRIP family.</text>
</comment>
<evidence type="ECO:0000256" key="4">
    <source>
        <dbReference type="ARBA" id="ARBA00026030"/>
    </source>
</evidence>
<keyword evidence="6" id="KW-1185">Reference proteome</keyword>
<dbReference type="Pfam" id="PF15043">
    <property type="entry name" value="CNRIP1"/>
    <property type="match status" value="1"/>
</dbReference>
<name>A0AAV6U9N9_9ARAC</name>
<dbReference type="InterPro" id="IPR029204">
    <property type="entry name" value="CNRIP1"/>
</dbReference>
<dbReference type="GO" id="GO:0005886">
    <property type="term" value="C:plasma membrane"/>
    <property type="evidence" value="ECO:0007669"/>
    <property type="project" value="TreeGrafter"/>
</dbReference>
<dbReference type="PANTHER" id="PTHR31952:SF1">
    <property type="entry name" value="CB1 CANNABINOID RECEPTOR-INTERACTING PROTEIN 1"/>
    <property type="match status" value="1"/>
</dbReference>